<feature type="region of interest" description="Disordered" evidence="3">
    <location>
        <begin position="286"/>
        <end position="429"/>
    </location>
</feature>
<gene>
    <name evidence="6" type="primary">LOC117643542</name>
</gene>
<dbReference type="FunCoup" id="A0A6P8YNE4">
    <property type="interactions" value="2238"/>
</dbReference>
<organism evidence="6">
    <name type="scientific">Thrips palmi</name>
    <name type="common">Melon thrips</name>
    <dbReference type="NCBI Taxonomy" id="161013"/>
    <lineage>
        <taxon>Eukaryota</taxon>
        <taxon>Metazoa</taxon>
        <taxon>Ecdysozoa</taxon>
        <taxon>Arthropoda</taxon>
        <taxon>Hexapoda</taxon>
        <taxon>Insecta</taxon>
        <taxon>Pterygota</taxon>
        <taxon>Neoptera</taxon>
        <taxon>Paraneoptera</taxon>
        <taxon>Thysanoptera</taxon>
        <taxon>Terebrantia</taxon>
        <taxon>Thripoidea</taxon>
        <taxon>Thripidae</taxon>
        <taxon>Thrips</taxon>
    </lineage>
</organism>
<dbReference type="PANTHER" id="PTHR13361:SF1">
    <property type="entry name" value="WW DOMAIN-BINDING PROTEIN 11"/>
    <property type="match status" value="1"/>
</dbReference>
<feature type="compositionally biased region" description="Basic and acidic residues" evidence="3">
    <location>
        <begin position="227"/>
        <end position="256"/>
    </location>
</feature>
<evidence type="ECO:0000259" key="4">
    <source>
        <dbReference type="Pfam" id="PF09429"/>
    </source>
</evidence>
<sequence length="577" mass="63427">MGRRSINTTKSGKYMNPTDQARKEARKKELKKNKKQRQMVRAAVLKGKDPHQIISELERIDQMEYNVLQPSPLNEKVLKDKRKKLKDTLDRVLKMYDKDDPERWAELKTQEADYEKRRTALLQYYEAVRHAQQVQIEEIPLPLSLTGGMPDLPGGLTGQIPLPAGLPLHIPPPPSILRKRSAYSPSRKPKKAPGVPPGPPPELSDDEEDGAPMDTTPVSIPAGSRRIRFEDDSDERPPGDDSRDKNSFDDDQDRSKVNLAPTSKPQPTALQQKMLAMAGQDIDQFMKEMEEVHKRKEADRQADLDARLAAIADSGEEPRRGGEGDQEEERDRQYGEEDIEVPGLSTKPPGPPPLSSLPPGPPPLMSLPHMMFRPPPPGAPPPPPPMGSVRVPPGPPPGRPPVLPPSLPPGPPPGLPPRVRLPPGPPPGMPPRLVRMPGGGMMSMSMPPLPGMPAPPLGMPLGHGPHGHGPHGHGTPNVLSAAPQLINRADGGDPKKLGATTIEAKPQIRNLSADVTRFLPTALRVKRDEKMPVRTHRAPDIRPEVLMARQHQQGPIPPGRTKDDAYQQFMREMEGLL</sequence>
<reference evidence="6" key="1">
    <citation type="submission" date="2025-08" db="UniProtKB">
        <authorList>
            <consortium name="RefSeq"/>
        </authorList>
    </citation>
    <scope>IDENTIFICATION</scope>
    <source>
        <tissue evidence="6">Total insect</tissue>
    </source>
</reference>
<dbReference type="InterPro" id="IPR019007">
    <property type="entry name" value="Wbp11/ELF5/Saf1_N"/>
</dbReference>
<evidence type="ECO:0000313" key="6">
    <source>
        <dbReference type="RefSeq" id="XP_034238366.1"/>
    </source>
</evidence>
<dbReference type="KEGG" id="tpal:117643542"/>
<feature type="compositionally biased region" description="Basic residues" evidence="3">
    <location>
        <begin position="28"/>
        <end position="38"/>
    </location>
</feature>
<dbReference type="GO" id="GO:0005681">
    <property type="term" value="C:spliceosomal complex"/>
    <property type="evidence" value="ECO:0007669"/>
    <property type="project" value="TreeGrafter"/>
</dbReference>
<dbReference type="GeneID" id="117643542"/>
<accession>A0A6P8YNE4</accession>
<feature type="region of interest" description="Disordered" evidence="3">
    <location>
        <begin position="1"/>
        <end position="41"/>
    </location>
</feature>
<feature type="domain" description="Wbp11/ELF5/Saf1 N-terminal" evidence="4">
    <location>
        <begin position="12"/>
        <end position="93"/>
    </location>
</feature>
<feature type="region of interest" description="Disordered" evidence="3">
    <location>
        <begin position="154"/>
        <end position="269"/>
    </location>
</feature>
<dbReference type="PANTHER" id="PTHR13361">
    <property type="entry name" value="WW DOMAIN-BINDING PROTEIN 11"/>
    <property type="match status" value="1"/>
</dbReference>
<dbReference type="GO" id="GO:0006396">
    <property type="term" value="P:RNA processing"/>
    <property type="evidence" value="ECO:0007669"/>
    <property type="project" value="InterPro"/>
</dbReference>
<feature type="compositionally biased region" description="Pro residues" evidence="3">
    <location>
        <begin position="373"/>
        <end position="429"/>
    </location>
</feature>
<proteinExistence type="predicted"/>
<evidence type="ECO:0000256" key="3">
    <source>
        <dbReference type="SAM" id="MobiDB-lite"/>
    </source>
</evidence>
<feature type="compositionally biased region" description="Basic and acidic residues" evidence="3">
    <location>
        <begin position="316"/>
        <end position="335"/>
    </location>
</feature>
<evidence type="ECO:0000256" key="2">
    <source>
        <dbReference type="ARBA" id="ARBA00023242"/>
    </source>
</evidence>
<evidence type="ECO:0000313" key="5">
    <source>
        <dbReference type="Proteomes" id="UP000515158"/>
    </source>
</evidence>
<evidence type="ECO:0000256" key="1">
    <source>
        <dbReference type="ARBA" id="ARBA00004123"/>
    </source>
</evidence>
<feature type="compositionally biased region" description="Polar residues" evidence="3">
    <location>
        <begin position="1"/>
        <end position="11"/>
    </location>
</feature>
<comment type="subcellular location">
    <subcellularLocation>
        <location evidence="1">Nucleus</location>
    </subcellularLocation>
</comment>
<dbReference type="AlphaFoldDB" id="A0A6P8YNE4"/>
<name>A0A6P8YNE4_THRPL</name>
<dbReference type="Proteomes" id="UP000515158">
    <property type="component" value="Unplaced"/>
</dbReference>
<feature type="compositionally biased region" description="Basic and acidic residues" evidence="3">
    <location>
        <begin position="286"/>
        <end position="306"/>
    </location>
</feature>
<dbReference type="InParanoid" id="A0A6P8YNE4"/>
<keyword evidence="5" id="KW-1185">Reference proteome</keyword>
<keyword evidence="2" id="KW-0539">Nucleus</keyword>
<feature type="compositionally biased region" description="Basic residues" evidence="3">
    <location>
        <begin position="177"/>
        <end position="191"/>
    </location>
</feature>
<protein>
    <submittedName>
        <fullName evidence="6">WW domain-binding protein 11</fullName>
    </submittedName>
</protein>
<dbReference type="Pfam" id="PF09429">
    <property type="entry name" value="Wbp11"/>
    <property type="match status" value="1"/>
</dbReference>
<dbReference type="RefSeq" id="XP_034238366.1">
    <property type="nucleotide sequence ID" value="XM_034382475.1"/>
</dbReference>
<feature type="compositionally biased region" description="Polar residues" evidence="3">
    <location>
        <begin position="260"/>
        <end position="269"/>
    </location>
</feature>
<feature type="compositionally biased region" description="Pro residues" evidence="3">
    <location>
        <begin position="348"/>
        <end position="365"/>
    </location>
</feature>
<dbReference type="OrthoDB" id="10067323at2759"/>